<dbReference type="RefSeq" id="WP_008234174.1">
    <property type="nucleotide sequence ID" value="NZ_CAIY01000044.1"/>
</dbReference>
<feature type="transmembrane region" description="Helical" evidence="6">
    <location>
        <begin position="46"/>
        <end position="65"/>
    </location>
</feature>
<proteinExistence type="inferred from homology"/>
<feature type="transmembrane region" description="Helical" evidence="6">
    <location>
        <begin position="218"/>
        <end position="240"/>
    </location>
</feature>
<dbReference type="GO" id="GO:0016020">
    <property type="term" value="C:membrane"/>
    <property type="evidence" value="ECO:0007669"/>
    <property type="project" value="UniProtKB-SubCell"/>
</dbReference>
<protein>
    <submittedName>
        <fullName evidence="7">Permease</fullName>
    </submittedName>
</protein>
<comment type="similarity">
    <text evidence="2">Belongs to the autoinducer-2 exporter (AI-2E) (TC 2.A.86) family.</text>
</comment>
<sequence length="395" mass="43235">MQTDKLFEWWQILTPTAKISMGALFVPSLVINGWAIYVIFDYFHSLIAILVGASVLAFLLNYPVSFMERQGAKRRQVAILVFLLALSILSALGLTLFPLALTEAQQLVVRLPELIDSGRSQLMKLNERGEILGLPINLDVLVAQINDRVKSQLQLIAGQVLNLAVVTFTSLLDFLLTMVLTFYLLQHGDDLWQSLVQWLPGKFRDPFSQTVRLSFQNFFISQLILAVCMASALVSIFLWLKVPFGLLFGLTIGIMALIPFGGSVGIAITTSLVALQDFWMGIRVLMAAIIIQQILENLIAPRILGSFTGLNPVWVLISVLAGARVGGILGVIVSVPTAVVIKTALIAVRLTYLNNENDQSSIINCNNQLTSLPGLQDLSVAEPRSSVNVSEATSS</sequence>
<dbReference type="InterPro" id="IPR002549">
    <property type="entry name" value="AI-2E-like"/>
</dbReference>
<reference evidence="7 8" key="1">
    <citation type="submission" date="2012-05" db="EMBL/GenBank/DDBJ databases">
        <authorList>
            <person name="Hilton J."/>
        </authorList>
    </citation>
    <scope>NUCLEOTIDE SEQUENCE [LARGE SCALE GENOMIC DNA]</scope>
    <source>
        <strain evidence="7 8">HH01</strain>
    </source>
</reference>
<evidence type="ECO:0000256" key="4">
    <source>
        <dbReference type="ARBA" id="ARBA00022989"/>
    </source>
</evidence>
<feature type="transmembrane region" description="Helical" evidence="6">
    <location>
        <begin position="246"/>
        <end position="266"/>
    </location>
</feature>
<evidence type="ECO:0000313" key="7">
    <source>
        <dbReference type="EMBL" id="CCH67498.1"/>
    </source>
</evidence>
<evidence type="ECO:0000256" key="2">
    <source>
        <dbReference type="ARBA" id="ARBA00009773"/>
    </source>
</evidence>
<keyword evidence="5 6" id="KW-0472">Membrane</keyword>
<accession>M1X0F8</accession>
<name>M1X0F8_9NOST</name>
<organism evidence="7 8">
    <name type="scientific">Richelia intracellularis HH01</name>
    <dbReference type="NCBI Taxonomy" id="1165094"/>
    <lineage>
        <taxon>Bacteria</taxon>
        <taxon>Bacillati</taxon>
        <taxon>Cyanobacteriota</taxon>
        <taxon>Cyanophyceae</taxon>
        <taxon>Nostocales</taxon>
        <taxon>Nostocaceae</taxon>
        <taxon>Richelia</taxon>
    </lineage>
</organism>
<dbReference type="GO" id="GO:0055085">
    <property type="term" value="P:transmembrane transport"/>
    <property type="evidence" value="ECO:0007669"/>
    <property type="project" value="TreeGrafter"/>
</dbReference>
<evidence type="ECO:0000256" key="3">
    <source>
        <dbReference type="ARBA" id="ARBA00022692"/>
    </source>
</evidence>
<feature type="transmembrane region" description="Helical" evidence="6">
    <location>
        <begin position="21"/>
        <end position="40"/>
    </location>
</feature>
<feature type="transmembrane region" description="Helical" evidence="6">
    <location>
        <begin position="315"/>
        <end position="341"/>
    </location>
</feature>
<dbReference type="PANTHER" id="PTHR21716">
    <property type="entry name" value="TRANSMEMBRANE PROTEIN"/>
    <property type="match status" value="1"/>
</dbReference>
<feature type="transmembrane region" description="Helical" evidence="6">
    <location>
        <begin position="160"/>
        <end position="185"/>
    </location>
</feature>
<dbReference type="AlphaFoldDB" id="M1X0F8"/>
<keyword evidence="4 6" id="KW-1133">Transmembrane helix</keyword>
<feature type="transmembrane region" description="Helical" evidence="6">
    <location>
        <begin position="77"/>
        <end position="101"/>
    </location>
</feature>
<keyword evidence="8" id="KW-1185">Reference proteome</keyword>
<feature type="transmembrane region" description="Helical" evidence="6">
    <location>
        <begin position="278"/>
        <end position="295"/>
    </location>
</feature>
<dbReference type="OrthoDB" id="505911at2"/>
<dbReference type="Pfam" id="PF01594">
    <property type="entry name" value="AI-2E_transport"/>
    <property type="match status" value="1"/>
</dbReference>
<comment type="caution">
    <text evidence="7">The sequence shown here is derived from an EMBL/GenBank/DDBJ whole genome shotgun (WGS) entry which is preliminary data.</text>
</comment>
<dbReference type="EMBL" id="CAIY01000044">
    <property type="protein sequence ID" value="CCH67498.1"/>
    <property type="molecule type" value="Genomic_DNA"/>
</dbReference>
<dbReference type="PANTHER" id="PTHR21716:SF66">
    <property type="entry name" value="TRANSPORT PROTEIN SLL0063-RELATED"/>
    <property type="match status" value="1"/>
</dbReference>
<dbReference type="Proteomes" id="UP000053051">
    <property type="component" value="Unassembled WGS sequence"/>
</dbReference>
<evidence type="ECO:0000256" key="5">
    <source>
        <dbReference type="ARBA" id="ARBA00023136"/>
    </source>
</evidence>
<comment type="subcellular location">
    <subcellularLocation>
        <location evidence="1">Membrane</location>
        <topology evidence="1">Multi-pass membrane protein</topology>
    </subcellularLocation>
</comment>
<evidence type="ECO:0000313" key="8">
    <source>
        <dbReference type="Proteomes" id="UP000053051"/>
    </source>
</evidence>
<evidence type="ECO:0000256" key="1">
    <source>
        <dbReference type="ARBA" id="ARBA00004141"/>
    </source>
</evidence>
<evidence type="ECO:0000256" key="6">
    <source>
        <dbReference type="SAM" id="Phobius"/>
    </source>
</evidence>
<gene>
    <name evidence="7" type="ORF">RINTHH_13430</name>
</gene>
<keyword evidence="3 6" id="KW-0812">Transmembrane</keyword>
<reference evidence="8" key="2">
    <citation type="submission" date="2016-01" db="EMBL/GenBank/DDBJ databases">
        <title>Diatom-associated endosymboitic cyanobacterium lacks core nitrogen metabolism enzymes.</title>
        <authorList>
            <person name="Hilton J.A."/>
            <person name="Foster R.A."/>
            <person name="Tripp H.J."/>
            <person name="Carter B.J."/>
            <person name="Zehr J.P."/>
            <person name="Villareal T.A."/>
        </authorList>
    </citation>
    <scope>NUCLEOTIDE SEQUENCE [LARGE SCALE GENOMIC DNA]</scope>
    <source>
        <strain evidence="8">HH01</strain>
    </source>
</reference>